<dbReference type="SUPFAM" id="SSF53098">
    <property type="entry name" value="Ribonuclease H-like"/>
    <property type="match status" value="1"/>
</dbReference>
<dbReference type="Pfam" id="PF14223">
    <property type="entry name" value="Retrotran_gag_2"/>
    <property type="match status" value="1"/>
</dbReference>
<dbReference type="GO" id="GO:0008233">
    <property type="term" value="F:peptidase activity"/>
    <property type="evidence" value="ECO:0007669"/>
    <property type="project" value="UniProtKB-KW"/>
</dbReference>
<feature type="region of interest" description="Disordered" evidence="2">
    <location>
        <begin position="674"/>
        <end position="728"/>
    </location>
</feature>
<feature type="compositionally biased region" description="Basic and acidic residues" evidence="2">
    <location>
        <begin position="710"/>
        <end position="726"/>
    </location>
</feature>
<dbReference type="InterPro" id="IPR054722">
    <property type="entry name" value="PolX-like_BBD"/>
</dbReference>
<dbReference type="GO" id="GO:0003676">
    <property type="term" value="F:nucleic acid binding"/>
    <property type="evidence" value="ECO:0007669"/>
    <property type="project" value="InterPro"/>
</dbReference>
<dbReference type="GO" id="GO:0006508">
    <property type="term" value="P:proteolysis"/>
    <property type="evidence" value="ECO:0007669"/>
    <property type="project" value="UniProtKB-KW"/>
</dbReference>
<dbReference type="Pfam" id="PF00665">
    <property type="entry name" value="rve"/>
    <property type="match status" value="1"/>
</dbReference>
<gene>
    <name evidence="4" type="ordered locus">LOC_Os11g42710</name>
</gene>
<dbReference type="InterPro" id="IPR025724">
    <property type="entry name" value="GAG-pre-integrase_dom"/>
</dbReference>
<feature type="region of interest" description="Disordered" evidence="2">
    <location>
        <begin position="1"/>
        <end position="198"/>
    </location>
</feature>
<dbReference type="PANTHER" id="PTHR42648">
    <property type="entry name" value="TRANSPOSASE, PUTATIVE-RELATED"/>
    <property type="match status" value="1"/>
</dbReference>
<feature type="compositionally biased region" description="Basic and acidic residues" evidence="2">
    <location>
        <begin position="89"/>
        <end position="119"/>
    </location>
</feature>
<name>Q2R0F7_ORYSJ</name>
<feature type="compositionally biased region" description="Low complexity" evidence="2">
    <location>
        <begin position="71"/>
        <end position="81"/>
    </location>
</feature>
<evidence type="ECO:0000313" key="4">
    <source>
        <dbReference type="EMBL" id="ABA95110.1"/>
    </source>
</evidence>
<evidence type="ECO:0000256" key="1">
    <source>
        <dbReference type="ARBA" id="ARBA00022670"/>
    </source>
</evidence>
<proteinExistence type="predicted"/>
<dbReference type="Gene3D" id="3.30.420.10">
    <property type="entry name" value="Ribonuclease H-like superfamily/Ribonuclease H"/>
    <property type="match status" value="1"/>
</dbReference>
<dbReference type="InterPro" id="IPR039537">
    <property type="entry name" value="Retrotran_Ty1/copia-like"/>
</dbReference>
<evidence type="ECO:0000256" key="2">
    <source>
        <dbReference type="SAM" id="MobiDB-lite"/>
    </source>
</evidence>
<dbReference type="PANTHER" id="PTHR42648:SF25">
    <property type="entry name" value="RNA-DIRECTED DNA POLYMERASE"/>
    <property type="match status" value="1"/>
</dbReference>
<dbReference type="InterPro" id="IPR036397">
    <property type="entry name" value="RNaseH_sf"/>
</dbReference>
<feature type="compositionally biased region" description="Basic and acidic residues" evidence="2">
    <location>
        <begin position="26"/>
        <end position="46"/>
    </location>
</feature>
<keyword evidence="1" id="KW-0645">Protease</keyword>
<dbReference type="GO" id="GO:0015074">
    <property type="term" value="P:DNA integration"/>
    <property type="evidence" value="ECO:0007669"/>
    <property type="project" value="InterPro"/>
</dbReference>
<dbReference type="EMBL" id="DP000010">
    <property type="protein sequence ID" value="ABA95110.1"/>
    <property type="molecule type" value="Genomic_DNA"/>
</dbReference>
<feature type="domain" description="Integrase catalytic" evidence="3">
    <location>
        <begin position="971"/>
        <end position="1137"/>
    </location>
</feature>
<sequence>MAATEAGGQRRRGSGRRGASPAKGVTPERRGERGEASQRLGSEREGATAAGDGVRRWRQWWRGEGAEERAATTAAPGGRSTVLPSSLSRGEKKGDGGKGRVTAEGDGLAGDRGDDDARAVRHGSGLRERGRRRPESPSGVLSGDGERQEQRLGSAGRWRTADGGCSTADEHATAAIEAKENKPPAAKDETKENKAPVAQDKHAVAANKTKENIGKIKSKINNEATTATPRPPTTISTTTTTLGKDQIEEIIHKVKQQVLQGLHHQPPPHLPRADRSFKGEPGIHKPGGDEYANAIKETKQKIKQLTGKIMEQWREIRNALHQLSSSGSAMVVTTPNIQKAKEICCPQQEPITNSIAGLYYDTLLKLTRKRVNKDVNQIFRDILDKCYPSEFCMKIFAHALYANPNRSKEDLRKARFRVWNHDRALESVLMPCRRSSSPTQRTPGDSGRRASGSGGNVRGLVIHHVVKEAGGSANYPVLTKTNYNEWSLLMKIKLQARFLWGTVDPGGAGIELHEDRMALDAICSAVPAEMISMLATKVTAKTAWKCIRTLRVGNDRIRKASTQKLRSEYEALAFRDGESVQDFAMRLNTIVTQLVTLGDPEPDDKVVKKYLRVTRPRFSQLILSIETLLDISTLSLEEVTGRLRAAEDSGQSASSSSPSAGGKLFLTEEEWLERHKKKEQERRNSGGGNGRGKRRGGQGRPAAAAAAWAKDCKSKPKREEQAHVAQEDDEPMLMLMTWGCVDEVAQEHAPPPYQSAPGHDHVELEEKKVYAALDDAADHDHTRWILDSGASNHMTGLRSAFSDIDSKITGNVQLGDGSIMRIGGRGTVMFACKNSEHRMLHNTYYLPRLAANIISVGQLDETGFKVLAEDGVMRIWDEQRRLLVQIKRSPDRLYVLDIDLARPVCLVARAGEDAGRWHARFGHINFTALRKMGRDELVRGLPVLSQVHQVCEACLAGKHRRAPFPHQALHRSTEPLALVHGDLCGPITPATPSGNRYFLLLVDDYSRYMWLVLLATKDGAPAAIKRVQAAAERKSGHELLALCTDRGGEFTAKHFAEYCEELGVRHELTAPYSPQQNGVVERRNQSVVGMARSMLKAKGLPGMFWGEAVNTAVYLLNRSSSKSIGGKTPYELWNGVPPAVHHLRTS</sequence>
<dbReference type="Pfam" id="PF13976">
    <property type="entry name" value="gag_pre-integrs"/>
    <property type="match status" value="1"/>
</dbReference>
<keyword evidence="1" id="KW-0378">Hydrolase</keyword>
<feature type="region of interest" description="Disordered" evidence="2">
    <location>
        <begin position="430"/>
        <end position="456"/>
    </location>
</feature>
<dbReference type="InterPro" id="IPR001584">
    <property type="entry name" value="Integrase_cat-core"/>
</dbReference>
<dbReference type="PROSITE" id="PS50994">
    <property type="entry name" value="INTEGRASE"/>
    <property type="match status" value="1"/>
</dbReference>
<reference evidence="4" key="2">
    <citation type="submission" date="2005-04" db="EMBL/GenBank/DDBJ databases">
        <authorList>
            <person name="Buell C.R."/>
            <person name="Wing R.A."/>
            <person name="McCombie W.A."/>
            <person name="Ouyang S."/>
        </authorList>
    </citation>
    <scope>NUCLEOTIDE SEQUENCE</scope>
</reference>
<accession>Q2R0F7</accession>
<dbReference type="Pfam" id="PF22936">
    <property type="entry name" value="Pol_BBD"/>
    <property type="match status" value="1"/>
</dbReference>
<reference evidence="4" key="3">
    <citation type="submission" date="2006-01" db="EMBL/GenBank/DDBJ databases">
        <authorList>
            <person name="Buell R."/>
        </authorList>
    </citation>
    <scope>NUCLEOTIDE SEQUENCE</scope>
</reference>
<feature type="compositionally biased region" description="Polar residues" evidence="2">
    <location>
        <begin position="434"/>
        <end position="443"/>
    </location>
</feature>
<feature type="compositionally biased region" description="Basic and acidic residues" evidence="2">
    <location>
        <begin position="168"/>
        <end position="198"/>
    </location>
</feature>
<dbReference type="AlphaFoldDB" id="Q2R0F7"/>
<evidence type="ECO:0000259" key="3">
    <source>
        <dbReference type="PROSITE" id="PS50994"/>
    </source>
</evidence>
<dbReference type="InterPro" id="IPR012337">
    <property type="entry name" value="RNaseH-like_sf"/>
</dbReference>
<protein>
    <submittedName>
        <fullName evidence="4">Retrotransposon protein, putative, Ty1-copia subclass</fullName>
    </submittedName>
</protein>
<reference evidence="4" key="1">
    <citation type="journal article" date="2005" name="BMC Biol.">
        <title>The sequence of rice chromosomes 11 and 12, rich in disease resistance genes and recent gene duplications.</title>
        <authorList>
            <consortium name="The rice chromosomes 11 and 12 sequencing consortia"/>
        </authorList>
    </citation>
    <scope>NUCLEOTIDE SEQUENCE [LARGE SCALE GENOMIC DNA]</scope>
</reference>
<organism evidence="4">
    <name type="scientific">Oryza sativa subsp. japonica</name>
    <name type="common">Rice</name>
    <dbReference type="NCBI Taxonomy" id="39947"/>
    <lineage>
        <taxon>Eukaryota</taxon>
        <taxon>Viridiplantae</taxon>
        <taxon>Streptophyta</taxon>
        <taxon>Embryophyta</taxon>
        <taxon>Tracheophyta</taxon>
        <taxon>Spermatophyta</taxon>
        <taxon>Magnoliopsida</taxon>
        <taxon>Liliopsida</taxon>
        <taxon>Poales</taxon>
        <taxon>Poaceae</taxon>
        <taxon>BOP clade</taxon>
        <taxon>Oryzoideae</taxon>
        <taxon>Oryzeae</taxon>
        <taxon>Oryzinae</taxon>
        <taxon>Oryza</taxon>
        <taxon>Oryza sativa</taxon>
    </lineage>
</organism>